<protein>
    <submittedName>
        <fullName evidence="2">Uncharacterized protein</fullName>
    </submittedName>
</protein>
<proteinExistence type="predicted"/>
<evidence type="ECO:0000313" key="2">
    <source>
        <dbReference type="EMBL" id="VDK58924.1"/>
    </source>
</evidence>
<dbReference type="AlphaFoldDB" id="A0A3P6SVB0"/>
<organism evidence="2 3">
    <name type="scientific">Cylicostephanus goldi</name>
    <name type="common">Nematode worm</name>
    <dbReference type="NCBI Taxonomy" id="71465"/>
    <lineage>
        <taxon>Eukaryota</taxon>
        <taxon>Metazoa</taxon>
        <taxon>Ecdysozoa</taxon>
        <taxon>Nematoda</taxon>
        <taxon>Chromadorea</taxon>
        <taxon>Rhabditida</taxon>
        <taxon>Rhabditina</taxon>
        <taxon>Rhabditomorpha</taxon>
        <taxon>Strongyloidea</taxon>
        <taxon>Strongylidae</taxon>
        <taxon>Cylicostephanus</taxon>
    </lineage>
</organism>
<keyword evidence="3" id="KW-1185">Reference proteome</keyword>
<evidence type="ECO:0000313" key="3">
    <source>
        <dbReference type="Proteomes" id="UP000271889"/>
    </source>
</evidence>
<feature type="compositionally biased region" description="Basic and acidic residues" evidence="1">
    <location>
        <begin position="25"/>
        <end position="90"/>
    </location>
</feature>
<evidence type="ECO:0000256" key="1">
    <source>
        <dbReference type="SAM" id="MobiDB-lite"/>
    </source>
</evidence>
<reference evidence="2 3" key="1">
    <citation type="submission" date="2018-11" db="EMBL/GenBank/DDBJ databases">
        <authorList>
            <consortium name="Pathogen Informatics"/>
        </authorList>
    </citation>
    <scope>NUCLEOTIDE SEQUENCE [LARGE SCALE GENOMIC DNA]</scope>
</reference>
<sequence length="107" mass="12233">METRGDGKSMPWSPDTKPRMGPRGMESEMGGRRHKFGGGDRFDGRHGSREGNRFSGRHRFEGGERFSGRHGSREGNRFNGKDRFGGEDHFNGGMMQRPMKNLRFDKK</sequence>
<dbReference type="EMBL" id="UYRV01012444">
    <property type="protein sequence ID" value="VDK58924.1"/>
    <property type="molecule type" value="Genomic_DNA"/>
</dbReference>
<gene>
    <name evidence="2" type="ORF">CGOC_LOCUS4485</name>
</gene>
<dbReference type="OrthoDB" id="10488866at2759"/>
<name>A0A3P6SVB0_CYLGO</name>
<feature type="region of interest" description="Disordered" evidence="1">
    <location>
        <begin position="1"/>
        <end position="107"/>
    </location>
</feature>
<accession>A0A3P6SVB0</accession>
<dbReference type="Proteomes" id="UP000271889">
    <property type="component" value="Unassembled WGS sequence"/>
</dbReference>